<dbReference type="InterPro" id="IPR046219">
    <property type="entry name" value="DUF6252"/>
</dbReference>
<reference evidence="1" key="1">
    <citation type="submission" date="2022-12" db="EMBL/GenBank/DDBJ databases">
        <title>Genome sequence of SJ11.</title>
        <authorList>
            <person name="Woo H."/>
        </authorList>
    </citation>
    <scope>NUCLEOTIDE SEQUENCE</scope>
    <source>
        <strain evidence="1">SJ11</strain>
    </source>
</reference>
<dbReference type="Pfam" id="PF19765">
    <property type="entry name" value="DUF6252"/>
    <property type="match status" value="2"/>
</dbReference>
<comment type="caution">
    <text evidence="1">The sequence shown here is derived from an EMBL/GenBank/DDBJ whole genome shotgun (WGS) entry which is preliminary data.</text>
</comment>
<dbReference type="PROSITE" id="PS51257">
    <property type="entry name" value="PROKAR_LIPOPROTEIN"/>
    <property type="match status" value="1"/>
</dbReference>
<gene>
    <name evidence="1" type="ORF">O0931_10030</name>
</gene>
<dbReference type="EMBL" id="JAPWGL010000002">
    <property type="protein sequence ID" value="MCZ4223635.1"/>
    <property type="molecule type" value="Genomic_DNA"/>
</dbReference>
<name>A0ABT4KXH8_9SPHI</name>
<evidence type="ECO:0000313" key="2">
    <source>
        <dbReference type="Proteomes" id="UP001144341"/>
    </source>
</evidence>
<evidence type="ECO:0000313" key="1">
    <source>
        <dbReference type="EMBL" id="MCZ4223635.1"/>
    </source>
</evidence>
<protein>
    <submittedName>
        <fullName evidence="1">DUF6252 family protein</fullName>
    </submittedName>
</protein>
<organism evidence="1 2">
    <name type="scientific">Pedobacter rhodius</name>
    <dbReference type="NCBI Taxonomy" id="3004098"/>
    <lineage>
        <taxon>Bacteria</taxon>
        <taxon>Pseudomonadati</taxon>
        <taxon>Bacteroidota</taxon>
        <taxon>Sphingobacteriia</taxon>
        <taxon>Sphingobacteriales</taxon>
        <taxon>Sphingobacteriaceae</taxon>
        <taxon>Pedobacter</taxon>
    </lineage>
</organism>
<accession>A0ABT4KXH8</accession>
<sequence length="293" mass="31554">MQKVNSTIISLILFCISFSSCKKEINYHPEWEVSTMSGKIDGVLLKCTLASAQTYTIGSTTMIQISGSKGNIGFTLMINNFKGIGTYSIADSNIATYLEGNSGMQDAYMALSKGTIKITSYSADKLIKGTFEFEGENTAISKTKNITEGQFTISLVPVKIPETTNSTNNLNAKVDGTPIGFTAQANLISVPIMGNVMTIIGLNGDKFLTLAIFDYKGVGVYEFKKGMGQGDYIQDKTPTGSFTDSENGKITITAATSTTIKGTFEFVAPNQDSSIKTKKTITEGTFELKYTKG</sequence>
<keyword evidence="2" id="KW-1185">Reference proteome</keyword>
<dbReference type="Proteomes" id="UP001144341">
    <property type="component" value="Unassembled WGS sequence"/>
</dbReference>
<dbReference type="RefSeq" id="WP_269415419.1">
    <property type="nucleotide sequence ID" value="NZ_JAPWGL010000002.1"/>
</dbReference>
<proteinExistence type="predicted"/>